<feature type="transmembrane region" description="Helical" evidence="8">
    <location>
        <begin position="326"/>
        <end position="347"/>
    </location>
</feature>
<evidence type="ECO:0000256" key="8">
    <source>
        <dbReference type="SAM" id="Phobius"/>
    </source>
</evidence>
<dbReference type="Gene3D" id="1.20.1250.20">
    <property type="entry name" value="MFS general substrate transporter like domains"/>
    <property type="match status" value="1"/>
</dbReference>
<protein>
    <recommendedName>
        <fullName evidence="9">Major facilitator superfamily (MFS) profile domain-containing protein</fullName>
    </recommendedName>
</protein>
<dbReference type="AlphaFoldDB" id="A0AAN7SMU4"/>
<dbReference type="NCBIfam" id="TIGR00879">
    <property type="entry name" value="SP"/>
    <property type="match status" value="1"/>
</dbReference>
<feature type="transmembrane region" description="Helical" evidence="8">
    <location>
        <begin position="288"/>
        <end position="314"/>
    </location>
</feature>
<keyword evidence="4 8" id="KW-0812">Transmembrane</keyword>
<organism evidence="10 11">
    <name type="scientific">Lithohypha guttulata</name>
    <dbReference type="NCBI Taxonomy" id="1690604"/>
    <lineage>
        <taxon>Eukaryota</taxon>
        <taxon>Fungi</taxon>
        <taxon>Dikarya</taxon>
        <taxon>Ascomycota</taxon>
        <taxon>Pezizomycotina</taxon>
        <taxon>Eurotiomycetes</taxon>
        <taxon>Chaetothyriomycetidae</taxon>
        <taxon>Chaetothyriales</taxon>
        <taxon>Trichomeriaceae</taxon>
        <taxon>Lithohypha</taxon>
    </lineage>
</organism>
<dbReference type="PRINTS" id="PR00171">
    <property type="entry name" value="SUGRTRNSPORT"/>
</dbReference>
<evidence type="ECO:0000259" key="9">
    <source>
        <dbReference type="PROSITE" id="PS50850"/>
    </source>
</evidence>
<feature type="transmembrane region" description="Helical" evidence="8">
    <location>
        <begin position="107"/>
        <end position="126"/>
    </location>
</feature>
<dbReference type="InterPro" id="IPR003663">
    <property type="entry name" value="Sugar/inositol_transpt"/>
</dbReference>
<feature type="transmembrane region" description="Helical" evidence="8">
    <location>
        <begin position="423"/>
        <end position="442"/>
    </location>
</feature>
<dbReference type="Pfam" id="PF00083">
    <property type="entry name" value="Sugar_tr"/>
    <property type="match status" value="1"/>
</dbReference>
<name>A0AAN7SMU4_9EURO</name>
<feature type="domain" description="Major facilitator superfamily (MFS) profile" evidence="9">
    <location>
        <begin position="39"/>
        <end position="477"/>
    </location>
</feature>
<feature type="transmembrane region" description="Helical" evidence="8">
    <location>
        <begin position="165"/>
        <end position="187"/>
    </location>
</feature>
<accession>A0AAN7SMU4</accession>
<evidence type="ECO:0000313" key="10">
    <source>
        <dbReference type="EMBL" id="KAK5080698.1"/>
    </source>
</evidence>
<feature type="transmembrane region" description="Helical" evidence="8">
    <location>
        <begin position="76"/>
        <end position="100"/>
    </location>
</feature>
<feature type="transmembrane region" description="Helical" evidence="8">
    <location>
        <begin position="199"/>
        <end position="218"/>
    </location>
</feature>
<dbReference type="InterPro" id="IPR005829">
    <property type="entry name" value="Sugar_transporter_CS"/>
</dbReference>
<gene>
    <name evidence="10" type="ORF">LTR05_008402</name>
</gene>
<dbReference type="PROSITE" id="PS00216">
    <property type="entry name" value="SUGAR_TRANSPORT_1"/>
    <property type="match status" value="1"/>
</dbReference>
<dbReference type="GO" id="GO:0005351">
    <property type="term" value="F:carbohydrate:proton symporter activity"/>
    <property type="evidence" value="ECO:0007669"/>
    <property type="project" value="TreeGrafter"/>
</dbReference>
<feature type="transmembrane region" description="Helical" evidence="8">
    <location>
        <begin position="454"/>
        <end position="473"/>
    </location>
</feature>
<dbReference type="FunFam" id="1.20.1250.20:FF:000134">
    <property type="entry name" value="MFS sugar transporter protein"/>
    <property type="match status" value="1"/>
</dbReference>
<feature type="transmembrane region" description="Helical" evidence="8">
    <location>
        <begin position="132"/>
        <end position="153"/>
    </location>
</feature>
<comment type="subcellular location">
    <subcellularLocation>
        <location evidence="1">Membrane</location>
        <topology evidence="1">Multi-pass membrane protein</topology>
    </subcellularLocation>
</comment>
<evidence type="ECO:0000313" key="11">
    <source>
        <dbReference type="Proteomes" id="UP001309876"/>
    </source>
</evidence>
<evidence type="ECO:0000256" key="6">
    <source>
        <dbReference type="ARBA" id="ARBA00023136"/>
    </source>
</evidence>
<evidence type="ECO:0000256" key="4">
    <source>
        <dbReference type="ARBA" id="ARBA00022692"/>
    </source>
</evidence>
<dbReference type="Proteomes" id="UP001309876">
    <property type="component" value="Unassembled WGS sequence"/>
</dbReference>
<feature type="transmembrane region" description="Helical" evidence="8">
    <location>
        <begin position="354"/>
        <end position="377"/>
    </location>
</feature>
<comment type="similarity">
    <text evidence="2 7">Belongs to the major facilitator superfamily. Sugar transporter (TC 2.A.1.1) family.</text>
</comment>
<dbReference type="PANTHER" id="PTHR48022:SF3">
    <property type="entry name" value="HEXOSE TRANSPORTER PROTEIN (AFU_ORTHOLOGUE AFUA_8G04480)-RELATED"/>
    <property type="match status" value="1"/>
</dbReference>
<dbReference type="InterPro" id="IPR050360">
    <property type="entry name" value="MFS_Sugar_Transporters"/>
</dbReference>
<evidence type="ECO:0000256" key="2">
    <source>
        <dbReference type="ARBA" id="ARBA00010992"/>
    </source>
</evidence>
<dbReference type="GO" id="GO:0016020">
    <property type="term" value="C:membrane"/>
    <property type="evidence" value="ECO:0007669"/>
    <property type="project" value="UniProtKB-SubCell"/>
</dbReference>
<dbReference type="InterPro" id="IPR036259">
    <property type="entry name" value="MFS_trans_sf"/>
</dbReference>
<reference evidence="10 11" key="1">
    <citation type="submission" date="2023-08" db="EMBL/GenBank/DDBJ databases">
        <title>Black Yeasts Isolated from many extreme environments.</title>
        <authorList>
            <person name="Coleine C."/>
            <person name="Stajich J.E."/>
            <person name="Selbmann L."/>
        </authorList>
    </citation>
    <scope>NUCLEOTIDE SEQUENCE [LARGE SCALE GENOMIC DNA]</scope>
    <source>
        <strain evidence="10 11">CCFEE 5910</strain>
    </source>
</reference>
<proteinExistence type="inferred from homology"/>
<evidence type="ECO:0000256" key="3">
    <source>
        <dbReference type="ARBA" id="ARBA00022448"/>
    </source>
</evidence>
<comment type="caution">
    <text evidence="10">The sequence shown here is derived from an EMBL/GenBank/DDBJ whole genome shotgun (WGS) entry which is preliminary data.</text>
</comment>
<dbReference type="SUPFAM" id="SSF103473">
    <property type="entry name" value="MFS general substrate transporter"/>
    <property type="match status" value="1"/>
</dbReference>
<evidence type="ECO:0000256" key="1">
    <source>
        <dbReference type="ARBA" id="ARBA00004141"/>
    </source>
</evidence>
<sequence>MGVSGGPVNKAVGQELASALPQDNKAWYSRSHLLKLNFIVLSLIQFSSGNGYDGSVMNGLQALPGWNEFMGGPTGAWLGFVNAIYWIGVGVVSPLAAMLANKYGRKLGVWVGYGFLIAGAILQTAANNAAAFIIARFLLGCASGFFSNAVPLLINEIAYPTHRGIVSATFNCGWYIGSILAACITYGTRNYVSSWSWRLPSLLQIVLPLLAVPGLLMCPESPRWLTASGRNEQARRVLTTFHAGGDSDAPLVNFEMIEIETTIASEQAAKNSASYLDMVKTKGNRWRLAITVSLAIFSQWSGNGVVSYYLALVLTTVGITDVSDQLLINVGLQLWNLIFSVTAAFLVDKLGRRLLFLASAGTMLTSYIIVTGLSGSFAQTVNAATGTAVVPFLFFFFAGYDIALTPLLVAYPCEIWPYALRSRGLTVTWVTAVVAIAFNTFVNPIALEAIAWKYYIVFVVVLVVMCLTAYFYYPETRGHSLEQMAWIFDGEDAVAPAPAETKERVLSLSYEAGSIVDEKTGTRTSISHNEKV</sequence>
<dbReference type="PANTHER" id="PTHR48022">
    <property type="entry name" value="PLASTIDIC GLUCOSE TRANSPORTER 4"/>
    <property type="match status" value="1"/>
</dbReference>
<keyword evidence="6 8" id="KW-0472">Membrane</keyword>
<dbReference type="PROSITE" id="PS50850">
    <property type="entry name" value="MFS"/>
    <property type="match status" value="1"/>
</dbReference>
<keyword evidence="11" id="KW-1185">Reference proteome</keyword>
<evidence type="ECO:0000256" key="7">
    <source>
        <dbReference type="RuleBase" id="RU003346"/>
    </source>
</evidence>
<keyword evidence="3 7" id="KW-0813">Transport</keyword>
<keyword evidence="5 8" id="KW-1133">Transmembrane helix</keyword>
<dbReference type="InterPro" id="IPR020846">
    <property type="entry name" value="MFS_dom"/>
</dbReference>
<feature type="transmembrane region" description="Helical" evidence="8">
    <location>
        <begin position="389"/>
        <end position="411"/>
    </location>
</feature>
<evidence type="ECO:0000256" key="5">
    <source>
        <dbReference type="ARBA" id="ARBA00022989"/>
    </source>
</evidence>
<dbReference type="EMBL" id="JAVRRJ010000012">
    <property type="protein sequence ID" value="KAK5080698.1"/>
    <property type="molecule type" value="Genomic_DNA"/>
</dbReference>
<dbReference type="InterPro" id="IPR005828">
    <property type="entry name" value="MFS_sugar_transport-like"/>
</dbReference>